<sequence length="111" mass="12528">MNVREVGEVGRAEEEYKKNVEWIPCMRTSFLTGISSGLGAGILFFLFTSRSSQSVSVGATVNLVVTLGRYFQCRWDRSQSAFEARKMKHALTTMSELRGTEEDPELERRGD</sequence>
<evidence type="ECO:0000313" key="10">
    <source>
        <dbReference type="Proteomes" id="UP000694867"/>
    </source>
</evidence>
<reference evidence="11" key="1">
    <citation type="submission" date="2025-08" db="UniProtKB">
        <authorList>
            <consortium name="RefSeq"/>
        </authorList>
    </citation>
    <scope>IDENTIFICATION</scope>
</reference>
<comment type="similarity">
    <text evidence="2">Belongs to the COX20 family.</text>
</comment>
<evidence type="ECO:0000256" key="1">
    <source>
        <dbReference type="ARBA" id="ARBA00004273"/>
    </source>
</evidence>
<evidence type="ECO:0000256" key="7">
    <source>
        <dbReference type="ARBA" id="ARBA00023128"/>
    </source>
</evidence>
<dbReference type="InterPro" id="IPR022533">
    <property type="entry name" value="Cox20"/>
</dbReference>
<protein>
    <recommendedName>
        <fullName evidence="3">Cytochrome c oxidase assembly protein COX20, mitochondrial</fullName>
    </recommendedName>
</protein>
<evidence type="ECO:0000256" key="9">
    <source>
        <dbReference type="SAM" id="Phobius"/>
    </source>
</evidence>
<organism evidence="10 11">
    <name type="scientific">Galendromus occidentalis</name>
    <name type="common">western predatory mite</name>
    <dbReference type="NCBI Taxonomy" id="34638"/>
    <lineage>
        <taxon>Eukaryota</taxon>
        <taxon>Metazoa</taxon>
        <taxon>Ecdysozoa</taxon>
        <taxon>Arthropoda</taxon>
        <taxon>Chelicerata</taxon>
        <taxon>Arachnida</taxon>
        <taxon>Acari</taxon>
        <taxon>Parasitiformes</taxon>
        <taxon>Mesostigmata</taxon>
        <taxon>Gamasina</taxon>
        <taxon>Phytoseioidea</taxon>
        <taxon>Phytoseiidae</taxon>
        <taxon>Typhlodrominae</taxon>
        <taxon>Galendromus</taxon>
    </lineage>
</organism>
<evidence type="ECO:0000256" key="2">
    <source>
        <dbReference type="ARBA" id="ARBA00009575"/>
    </source>
</evidence>
<keyword evidence="5" id="KW-0999">Mitochondrion inner membrane</keyword>
<evidence type="ECO:0000256" key="6">
    <source>
        <dbReference type="ARBA" id="ARBA00022989"/>
    </source>
</evidence>
<dbReference type="KEGG" id="goe:100902888"/>
<accession>A0AAJ6QUX5</accession>
<keyword evidence="4 9" id="KW-0812">Transmembrane</keyword>
<feature type="transmembrane region" description="Helical" evidence="9">
    <location>
        <begin position="28"/>
        <end position="47"/>
    </location>
</feature>
<dbReference type="Pfam" id="PF12597">
    <property type="entry name" value="Cox20"/>
    <property type="match status" value="1"/>
</dbReference>
<comment type="subcellular location">
    <subcellularLocation>
        <location evidence="1">Mitochondrion inner membrane</location>
    </subcellularLocation>
</comment>
<keyword evidence="6 9" id="KW-1133">Transmembrane helix</keyword>
<dbReference type="Proteomes" id="UP000694867">
    <property type="component" value="Unplaced"/>
</dbReference>
<gene>
    <name evidence="11" type="primary">LOC100902888</name>
</gene>
<dbReference type="GO" id="GO:0033617">
    <property type="term" value="P:mitochondrial respiratory chain complex IV assembly"/>
    <property type="evidence" value="ECO:0007669"/>
    <property type="project" value="InterPro"/>
</dbReference>
<dbReference type="PANTHER" id="PTHR31586:SF1">
    <property type="entry name" value="CYTOCHROME C OXIDASE ASSEMBLY PROTEIN COX20, MITOCHONDRIAL"/>
    <property type="match status" value="1"/>
</dbReference>
<keyword evidence="10" id="KW-1185">Reference proteome</keyword>
<evidence type="ECO:0000256" key="8">
    <source>
        <dbReference type="ARBA" id="ARBA00023136"/>
    </source>
</evidence>
<proteinExistence type="inferred from homology"/>
<evidence type="ECO:0000313" key="11">
    <source>
        <dbReference type="RefSeq" id="XP_003744752.1"/>
    </source>
</evidence>
<name>A0AAJ6QUX5_9ACAR</name>
<dbReference type="AlphaFoldDB" id="A0AAJ6QUX5"/>
<dbReference type="RefSeq" id="XP_003744752.1">
    <property type="nucleotide sequence ID" value="XM_003744704.1"/>
</dbReference>
<dbReference type="GeneID" id="100902888"/>
<evidence type="ECO:0000256" key="4">
    <source>
        <dbReference type="ARBA" id="ARBA00022692"/>
    </source>
</evidence>
<dbReference type="PRINTS" id="PR02049">
    <property type="entry name" value="PROTEINF36A"/>
</dbReference>
<dbReference type="PANTHER" id="PTHR31586">
    <property type="entry name" value="CYTOCHROME C OXIDASE PROTEIN 20"/>
    <property type="match status" value="1"/>
</dbReference>
<dbReference type="GO" id="GO:0005743">
    <property type="term" value="C:mitochondrial inner membrane"/>
    <property type="evidence" value="ECO:0007669"/>
    <property type="project" value="UniProtKB-SubCell"/>
</dbReference>
<evidence type="ECO:0000256" key="5">
    <source>
        <dbReference type="ARBA" id="ARBA00022792"/>
    </source>
</evidence>
<keyword evidence="8 9" id="KW-0472">Membrane</keyword>
<keyword evidence="7" id="KW-0496">Mitochondrion</keyword>
<evidence type="ECO:0000256" key="3">
    <source>
        <dbReference type="ARBA" id="ARBA00017689"/>
    </source>
</evidence>